<dbReference type="EMBL" id="BQMJ01000078">
    <property type="protein sequence ID" value="GJQ15964.1"/>
    <property type="molecule type" value="Genomic_DNA"/>
</dbReference>
<evidence type="ECO:0000313" key="2">
    <source>
        <dbReference type="Proteomes" id="UP001061958"/>
    </source>
</evidence>
<proteinExistence type="predicted"/>
<comment type="caution">
    <text evidence="1">The sequence shown here is derived from an EMBL/GenBank/DDBJ whole genome shotgun (WGS) entry which is preliminary data.</text>
</comment>
<keyword evidence="2" id="KW-1185">Reference proteome</keyword>
<accession>A0A9C7Q5I0</accession>
<name>A0A9C7Q5I0_9RHOD</name>
<evidence type="ECO:0000313" key="1">
    <source>
        <dbReference type="EMBL" id="GJQ15964.1"/>
    </source>
</evidence>
<sequence length="787" mass="89819">MHPLEDFSNKVEKVIQVLSSDDTLEEKLEDNVIIELSDAVSSCLALTTREQGEELLNCSISLWNHLVEYNHKISQEKEDLKCMVIKTLHVAADAMCVALSSLSGMSGYFDIDWFVMASQFLVIGSMYLEKNLFELSKTCLERCLEVIDANRGYICHTRNQQVVNVTFDAILGLAKVAWLVRDYASLLKNFEAIGQLALNENKVEYAGRIEYNAALSCMNLSEVDMSISILRIALEMLSKHNLYHLLNCLTSKMLRLLAFGYLYKNELHQLDKCIEQAEKLCHSPLSICLKIHYVCQYDAENESHLEDLVNQLVSDPCIDTESLDYVLNLLKGSSSYLPQLLLAYTAVKDSLPESEGIQQLYTSVKIAEIQVLLGNLSQAAQMIEKLMEDTREFLSSDEDANEKIGHVWKQFIETLAFYISITPFEDMKQIAEKIIHILVILGPLWSAKIAKSQQSTLLSSFVLVYSGVVPMSMICALLSDTDEDKQTWMGRTKELTEKLLEWEPESVIGGLTWILITGDFQIEKSFNADSHLHKVAACIVRSCCEYKRNNVVNSVVILVKILTKTLDEMSQNELAPVPEQIQKLVILSFLLVNAFMELNFETFVTHQENTDDWIPLHQIGIHLWKSRHTTALGDMEEIQDSFIWDCFLRIIWRLGQILHKRQRYMDASKFFRCFRIIAVEREEDNNVLAVLQSSLIELTCLLANNDASVLEDASQLLDQIDSQMKICSIRIVERERNKYQCAYLLCKACYLVRTQNPGELAQLVEDATALPYTQFQEMLANIQRYVT</sequence>
<dbReference type="AlphaFoldDB" id="A0A9C7Q5I0"/>
<evidence type="ECO:0008006" key="3">
    <source>
        <dbReference type="Google" id="ProtNLM"/>
    </source>
</evidence>
<reference evidence="1" key="1">
    <citation type="journal article" date="2022" name="Proc. Natl. Acad. Sci. U.S.A.">
        <title>Life cycle and functional genomics of the unicellular red alga Galdieria for elucidating algal and plant evolution and industrial use.</title>
        <authorList>
            <person name="Hirooka S."/>
            <person name="Itabashi T."/>
            <person name="Ichinose T.M."/>
            <person name="Onuma R."/>
            <person name="Fujiwara T."/>
            <person name="Yamashita S."/>
            <person name="Jong L.W."/>
            <person name="Tomita R."/>
            <person name="Iwane A.H."/>
            <person name="Miyagishima S.Y."/>
        </authorList>
    </citation>
    <scope>NUCLEOTIDE SEQUENCE</scope>
    <source>
        <strain evidence="1">NBRC 102759</strain>
    </source>
</reference>
<protein>
    <recommendedName>
        <fullName evidence="3">Protein ZIP4 homolog</fullName>
    </recommendedName>
</protein>
<dbReference type="Proteomes" id="UP001061958">
    <property type="component" value="Unassembled WGS sequence"/>
</dbReference>
<dbReference type="OrthoDB" id="4414at2759"/>
<gene>
    <name evidence="1" type="ORF">GpartN1_g7755.t1</name>
</gene>
<reference evidence="1" key="2">
    <citation type="submission" date="2022-01" db="EMBL/GenBank/DDBJ databases">
        <authorList>
            <person name="Hirooka S."/>
            <person name="Miyagishima S.Y."/>
        </authorList>
    </citation>
    <scope>NUCLEOTIDE SEQUENCE</scope>
    <source>
        <strain evidence="1">NBRC 102759</strain>
    </source>
</reference>
<organism evidence="1 2">
    <name type="scientific">Galdieria partita</name>
    <dbReference type="NCBI Taxonomy" id="83374"/>
    <lineage>
        <taxon>Eukaryota</taxon>
        <taxon>Rhodophyta</taxon>
        <taxon>Bangiophyceae</taxon>
        <taxon>Galdieriales</taxon>
        <taxon>Galdieriaceae</taxon>
        <taxon>Galdieria</taxon>
    </lineage>
</organism>